<evidence type="ECO:0000313" key="3">
    <source>
        <dbReference type="Proteomes" id="UP000187429"/>
    </source>
</evidence>
<feature type="compositionally biased region" description="Basic and acidic residues" evidence="1">
    <location>
        <begin position="174"/>
        <end position="188"/>
    </location>
</feature>
<feature type="region of interest" description="Disordered" evidence="1">
    <location>
        <begin position="100"/>
        <end position="123"/>
    </location>
</feature>
<sequence length="401" mass="45115">MKVRYYDILIIFSFAKTSLGPEETESPCTGAELQNGVSLLDLPTDTQERLHDVTGSRRCFYAHSNPRILQEVPPLLLEWESVPVQSAAVRTITESPHVYKDSSPGFDMGENTRNPGICISGRSIDPGRIEGEMRIEYSQGSGQANGSWLQNKDGKIDNEAMSIDNASWNGNKLSRNESESTFLKDKGPQKGSFEITEDWQNDSEEPSEFHRQGTSNVNSITSWTPHATPNIGTEECMSVEEESMGIDGDIDRASNSESTILGHSTDIMEWPIIPPRDARARSFYGFERLGMGNSGGIQILLRIMESIGGVDAHQRQRIIDNIIRSSTQECYRPISISLLRKYYHIGLRQKIWRDNLTTAVRDIGKDLETLFRYEHTPTSHICAVCDESSRRSQSFNRADRM</sequence>
<evidence type="ECO:0000313" key="2">
    <source>
        <dbReference type="EMBL" id="OMJ23465.1"/>
    </source>
</evidence>
<dbReference type="OrthoDB" id="10440394at2759"/>
<proteinExistence type="predicted"/>
<comment type="caution">
    <text evidence="2">The sequence shown here is derived from an EMBL/GenBank/DDBJ whole genome shotgun (WGS) entry which is preliminary data.</text>
</comment>
<dbReference type="EMBL" id="LSSM01002020">
    <property type="protein sequence ID" value="OMJ23465.1"/>
    <property type="molecule type" value="Genomic_DNA"/>
</dbReference>
<feature type="compositionally biased region" description="Acidic residues" evidence="1">
    <location>
        <begin position="195"/>
        <end position="206"/>
    </location>
</feature>
<feature type="region of interest" description="Disordered" evidence="1">
    <location>
        <begin position="166"/>
        <end position="231"/>
    </location>
</feature>
<dbReference type="AlphaFoldDB" id="A0A1R1Y9D9"/>
<protein>
    <submittedName>
        <fullName evidence="2">Uncharacterized protein</fullName>
    </submittedName>
</protein>
<feature type="compositionally biased region" description="Polar residues" evidence="1">
    <location>
        <begin position="212"/>
        <end position="231"/>
    </location>
</feature>
<accession>A0A1R1Y9D9</accession>
<feature type="non-terminal residue" evidence="2">
    <location>
        <position position="401"/>
    </location>
</feature>
<dbReference type="Proteomes" id="UP000187429">
    <property type="component" value="Unassembled WGS sequence"/>
</dbReference>
<organism evidence="2 3">
    <name type="scientific">Smittium culicis</name>
    <dbReference type="NCBI Taxonomy" id="133412"/>
    <lineage>
        <taxon>Eukaryota</taxon>
        <taxon>Fungi</taxon>
        <taxon>Fungi incertae sedis</taxon>
        <taxon>Zoopagomycota</taxon>
        <taxon>Kickxellomycotina</taxon>
        <taxon>Harpellomycetes</taxon>
        <taxon>Harpellales</taxon>
        <taxon>Legeriomycetaceae</taxon>
        <taxon>Smittium</taxon>
    </lineage>
</organism>
<dbReference type="PANTHER" id="PTHR33066:SF2">
    <property type="entry name" value="FILAGGRIN-2-LIKE"/>
    <property type="match status" value="1"/>
</dbReference>
<evidence type="ECO:0000256" key="1">
    <source>
        <dbReference type="SAM" id="MobiDB-lite"/>
    </source>
</evidence>
<reference evidence="3" key="1">
    <citation type="submission" date="2017-01" db="EMBL/GenBank/DDBJ databases">
        <authorList>
            <person name="Wang Y."/>
            <person name="White M."/>
            <person name="Kvist S."/>
            <person name="Moncalvo J.-M."/>
        </authorList>
    </citation>
    <scope>NUCLEOTIDE SEQUENCE [LARGE SCALE GENOMIC DNA]</scope>
    <source>
        <strain evidence="3">ID-206-W2</strain>
    </source>
</reference>
<dbReference type="PANTHER" id="PTHR33066">
    <property type="entry name" value="INTEGRASE_SAM-LIKE_N DOMAIN-CONTAINING PROTEIN"/>
    <property type="match status" value="1"/>
</dbReference>
<keyword evidence="3" id="KW-1185">Reference proteome</keyword>
<gene>
    <name evidence="2" type="ORF">AYI69_g4967</name>
</gene>
<name>A0A1R1Y9D9_9FUNG</name>